<protein>
    <submittedName>
        <fullName evidence="6">MIF4G domain-containing protein</fullName>
    </submittedName>
</protein>
<keyword evidence="5" id="KW-1185">Reference proteome</keyword>
<dbReference type="Proteomes" id="UP000887540">
    <property type="component" value="Unplaced"/>
</dbReference>
<dbReference type="InterPro" id="IPR003890">
    <property type="entry name" value="MIF4G-like_typ-3"/>
</dbReference>
<evidence type="ECO:0000256" key="1">
    <source>
        <dbReference type="ARBA" id="ARBA00005775"/>
    </source>
</evidence>
<dbReference type="GO" id="GO:0003729">
    <property type="term" value="F:mRNA binding"/>
    <property type="evidence" value="ECO:0007669"/>
    <property type="project" value="TreeGrafter"/>
</dbReference>
<organism evidence="5 6">
    <name type="scientific">Acrobeloides nanus</name>
    <dbReference type="NCBI Taxonomy" id="290746"/>
    <lineage>
        <taxon>Eukaryota</taxon>
        <taxon>Metazoa</taxon>
        <taxon>Ecdysozoa</taxon>
        <taxon>Nematoda</taxon>
        <taxon>Chromadorea</taxon>
        <taxon>Rhabditida</taxon>
        <taxon>Tylenchina</taxon>
        <taxon>Cephalobomorpha</taxon>
        <taxon>Cephaloboidea</taxon>
        <taxon>Cephalobidae</taxon>
        <taxon>Acrobeloides</taxon>
    </lineage>
</organism>
<dbReference type="SUPFAM" id="SSF48371">
    <property type="entry name" value="ARM repeat"/>
    <property type="match status" value="1"/>
</dbReference>
<evidence type="ECO:0000313" key="5">
    <source>
        <dbReference type="Proteomes" id="UP000887540"/>
    </source>
</evidence>
<name>A0A914C541_9BILA</name>
<dbReference type="GO" id="GO:0016281">
    <property type="term" value="C:eukaryotic translation initiation factor 4F complex"/>
    <property type="evidence" value="ECO:0007669"/>
    <property type="project" value="TreeGrafter"/>
</dbReference>
<evidence type="ECO:0000313" key="6">
    <source>
        <dbReference type="WBParaSite" id="ACRNAN_Path_298.g1129.t1"/>
    </source>
</evidence>
<keyword evidence="2" id="KW-0396">Initiation factor</keyword>
<dbReference type="Gene3D" id="1.25.40.180">
    <property type="match status" value="1"/>
</dbReference>
<dbReference type="WBParaSite" id="ACRNAN_Path_298.g1129.t1">
    <property type="protein sequence ID" value="ACRNAN_Path_298.g1129.t1"/>
    <property type="gene ID" value="ACRNAN_Path_298.g1129"/>
</dbReference>
<dbReference type="GO" id="GO:0003743">
    <property type="term" value="F:translation initiation factor activity"/>
    <property type="evidence" value="ECO:0007669"/>
    <property type="project" value="UniProtKB-KW"/>
</dbReference>
<sequence length="283" mass="33055">MTLRLVACPFSKMNQNNSSYVESTCKRIRCILNKITPVTFDELIQEILEIIRVYADGSTKEIFADIMFNMAISDSRYCVMYADLCKSCCDLDNDFKKCIVQKCQKSFEYGVEYAKKTSGLAEACFEYAKKTSGLAEACCVDEEDEERVKQKLKMRGTIRFIGELYRHNIISDRITQWCLTHLINHYEETKNELFIEYAARLIEAIGLNYEKRIISNPSGEELMSHYLNKMIDQLAAQKENYSTRIRFMIIDLVDLRKNGWVDRRELARVIIPRAFRDLNVKTR</sequence>
<dbReference type="Pfam" id="PF02854">
    <property type="entry name" value="MIF4G"/>
    <property type="match status" value="1"/>
</dbReference>
<evidence type="ECO:0000256" key="2">
    <source>
        <dbReference type="ARBA" id="ARBA00022540"/>
    </source>
</evidence>
<reference evidence="6" key="1">
    <citation type="submission" date="2022-11" db="UniProtKB">
        <authorList>
            <consortium name="WormBaseParasite"/>
        </authorList>
    </citation>
    <scope>IDENTIFICATION</scope>
</reference>
<dbReference type="PANTHER" id="PTHR23253">
    <property type="entry name" value="EUKARYOTIC TRANSLATION INITIATION FACTOR 4 GAMMA"/>
    <property type="match status" value="1"/>
</dbReference>
<feature type="domain" description="MIF4G" evidence="4">
    <location>
        <begin position="25"/>
        <end position="259"/>
    </location>
</feature>
<keyword evidence="3" id="KW-0648">Protein biosynthesis</keyword>
<evidence type="ECO:0000256" key="3">
    <source>
        <dbReference type="ARBA" id="ARBA00022917"/>
    </source>
</evidence>
<comment type="similarity">
    <text evidence="1">Belongs to the eukaryotic initiation factor 4G family.</text>
</comment>
<dbReference type="PANTHER" id="PTHR23253:SF9">
    <property type="entry name" value="EUKARYOTIC TRANSLATION INITIATION FACTOR 4 GAMMA 2"/>
    <property type="match status" value="1"/>
</dbReference>
<dbReference type="SMART" id="SM00543">
    <property type="entry name" value="MIF4G"/>
    <property type="match status" value="1"/>
</dbReference>
<accession>A0A914C541</accession>
<dbReference type="AlphaFoldDB" id="A0A914C541"/>
<dbReference type="InterPro" id="IPR016024">
    <property type="entry name" value="ARM-type_fold"/>
</dbReference>
<proteinExistence type="inferred from homology"/>
<evidence type="ECO:0000259" key="4">
    <source>
        <dbReference type="SMART" id="SM00543"/>
    </source>
</evidence>